<evidence type="ECO:0000256" key="1">
    <source>
        <dbReference type="SAM" id="Phobius"/>
    </source>
</evidence>
<evidence type="ECO:0000313" key="3">
    <source>
        <dbReference type="Proteomes" id="UP000178650"/>
    </source>
</evidence>
<keyword evidence="1" id="KW-1133">Transmembrane helix</keyword>
<accession>A0A1G2IXL8</accession>
<proteinExistence type="predicted"/>
<evidence type="ECO:0000313" key="2">
    <source>
        <dbReference type="EMBL" id="OGZ79070.1"/>
    </source>
</evidence>
<dbReference type="Gene3D" id="3.30.70.60">
    <property type="match status" value="1"/>
</dbReference>
<keyword evidence="1" id="KW-0812">Transmembrane</keyword>
<reference evidence="2 3" key="1">
    <citation type="journal article" date="2016" name="Nat. Commun.">
        <title>Thousands of microbial genomes shed light on interconnected biogeochemical processes in an aquifer system.</title>
        <authorList>
            <person name="Anantharaman K."/>
            <person name="Brown C.T."/>
            <person name="Hug L.A."/>
            <person name="Sharon I."/>
            <person name="Castelle C.J."/>
            <person name="Probst A.J."/>
            <person name="Thomas B.C."/>
            <person name="Singh A."/>
            <person name="Wilkins M.J."/>
            <person name="Karaoz U."/>
            <person name="Brodie E.L."/>
            <person name="Williams K.H."/>
            <person name="Hubbard S.S."/>
            <person name="Banfield J.F."/>
        </authorList>
    </citation>
    <scope>NUCLEOTIDE SEQUENCE [LARGE SCALE GENOMIC DNA]</scope>
</reference>
<dbReference type="Proteomes" id="UP000178650">
    <property type="component" value="Unassembled WGS sequence"/>
</dbReference>
<feature type="transmembrane region" description="Helical" evidence="1">
    <location>
        <begin position="7"/>
        <end position="29"/>
    </location>
</feature>
<dbReference type="AlphaFoldDB" id="A0A1G2IXL8"/>
<sequence length="181" mass="20079">METKKTIYIITSAFFLAAVFLAMFVIYPLSQEISQKSNELIMQKDSRLFLEGQFNEVKSFKEKYADYRQNLDKIDGLFVDSQNPVGFIEYLEKIASELGVDLKISAPTLSKESSVLYENFQFSSSGSFSGTLKFIGKLESGPYLIQIQNINIGSNKGVANAEKQAALTGVKSSISIKALAK</sequence>
<name>A0A1G2IXL8_9BACT</name>
<protein>
    <submittedName>
        <fullName evidence="2">Uncharacterized protein</fullName>
    </submittedName>
</protein>
<comment type="caution">
    <text evidence="2">The sequence shown here is derived from an EMBL/GenBank/DDBJ whole genome shotgun (WGS) entry which is preliminary data.</text>
</comment>
<gene>
    <name evidence="2" type="ORF">A2358_03730</name>
</gene>
<organism evidence="2 3">
    <name type="scientific">Candidatus Staskawiczbacteria bacterium RIFOXYB1_FULL_37_44</name>
    <dbReference type="NCBI Taxonomy" id="1802223"/>
    <lineage>
        <taxon>Bacteria</taxon>
        <taxon>Candidatus Staskawicziibacteriota</taxon>
    </lineage>
</organism>
<keyword evidence="1" id="KW-0472">Membrane</keyword>
<dbReference type="InterPro" id="IPR014717">
    <property type="entry name" value="Transl_elong_EF1B/ribsomal_bS6"/>
</dbReference>
<dbReference type="EMBL" id="MHPJ01000009">
    <property type="protein sequence ID" value="OGZ79070.1"/>
    <property type="molecule type" value="Genomic_DNA"/>
</dbReference>
<dbReference type="STRING" id="1802223.A2358_03730"/>